<evidence type="ECO:0000259" key="8">
    <source>
        <dbReference type="PROSITE" id="PS50850"/>
    </source>
</evidence>
<proteinExistence type="inferred from homology"/>
<dbReference type="InterPro" id="IPR005828">
    <property type="entry name" value="MFS_sugar_transport-like"/>
</dbReference>
<feature type="transmembrane region" description="Helical" evidence="7">
    <location>
        <begin position="482"/>
        <end position="501"/>
    </location>
</feature>
<organism evidence="9 10">
    <name type="scientific">Penicillium hetheringtonii</name>
    <dbReference type="NCBI Taxonomy" id="911720"/>
    <lineage>
        <taxon>Eukaryota</taxon>
        <taxon>Fungi</taxon>
        <taxon>Dikarya</taxon>
        <taxon>Ascomycota</taxon>
        <taxon>Pezizomycotina</taxon>
        <taxon>Eurotiomycetes</taxon>
        <taxon>Eurotiomycetidae</taxon>
        <taxon>Eurotiales</taxon>
        <taxon>Aspergillaceae</taxon>
        <taxon>Penicillium</taxon>
    </lineage>
</organism>
<sequence length="661" mass="75071">MLKQDNGIIEQDENIDEQPREKFIPQRTIGTAADRARRNLNAKLSNPLAGYSHAELRKQGRTFAMMHEMGDETDIRAFELGAVLAQLPERFEDVVGLTPQEKDVLRHEFTHRWSQPWKMYAVIALCSLSAAVQGMGDAITVIFGSTYSPAWYAIDETVVNGAQIWYKHQFDIASEAYRDTWLVGLVNAAPYLCCAFVGCWLTVPFNHWFGRRGTIFITCCFSAIACLWQGFVSTWWSMFVARFALGFGIGPKSATVPIYAAETAPPAIRGALVMQWQMWTAFGIMLGYAADLIFYQVEDPVGIVGLNWRLMMASAMFPAMVVCCFVFACPESPRWYMSKKQYYRAYQSICTLRHHKIQAARDLYYMHTLLEAESSMKLGQHKLLELITVPRNRRAMLASEIVMFMQQFCGVNVIAYYSSEIFLVRKLALKVPSHILTKQFKGGKLLSPSALAASLGWGVINWLFAIPAIYTIDTFGRRNLLLTTFPLMALAMFFTGFSFWIPETSHSARIGCIALGTYLFGAVYSPGEGPVPFTYSAEAYPLYVRSYGMALATATTWFFNFVLGVSWPSLRNAFTAQGGFAWYAGWCIVGWWLVLLFMPETKNKTLEELDQVFSVPTCFHARYGLRQIPYFFKRYLFRKDVRPEILYEQETTPAQDNGYNS</sequence>
<dbReference type="PANTHER" id="PTHR48020:SF25">
    <property type="entry name" value="SUGAR TRANSPORTER, PUTATIVE (AFU_ORTHOLOGUE AFUA_7G05830)-RELATED"/>
    <property type="match status" value="1"/>
</dbReference>
<feature type="transmembrane region" description="Helical" evidence="7">
    <location>
        <begin position="181"/>
        <end position="203"/>
    </location>
</feature>
<keyword evidence="5 7" id="KW-1133">Transmembrane helix</keyword>
<dbReference type="InterPro" id="IPR050814">
    <property type="entry name" value="Myo-inositol_Transporter"/>
</dbReference>
<dbReference type="PROSITE" id="PS50850">
    <property type="entry name" value="MFS"/>
    <property type="match status" value="1"/>
</dbReference>
<feature type="transmembrane region" description="Helical" evidence="7">
    <location>
        <begin position="276"/>
        <end position="294"/>
    </location>
</feature>
<evidence type="ECO:0000313" key="10">
    <source>
        <dbReference type="Proteomes" id="UP001216150"/>
    </source>
</evidence>
<gene>
    <name evidence="9" type="ORF">N7450_002154</name>
</gene>
<comment type="caution">
    <text evidence="9">The sequence shown here is derived from an EMBL/GenBank/DDBJ whole genome shotgun (WGS) entry which is preliminary data.</text>
</comment>
<dbReference type="InterPro" id="IPR020846">
    <property type="entry name" value="MFS_dom"/>
</dbReference>
<dbReference type="InterPro" id="IPR036259">
    <property type="entry name" value="MFS_trans_sf"/>
</dbReference>
<evidence type="ECO:0000256" key="6">
    <source>
        <dbReference type="ARBA" id="ARBA00023136"/>
    </source>
</evidence>
<keyword evidence="6 7" id="KW-0472">Membrane</keyword>
<evidence type="ECO:0000256" key="4">
    <source>
        <dbReference type="ARBA" id="ARBA00022692"/>
    </source>
</evidence>
<feature type="transmembrane region" description="Helical" evidence="7">
    <location>
        <begin position="508"/>
        <end position="527"/>
    </location>
</feature>
<dbReference type="SUPFAM" id="SSF103473">
    <property type="entry name" value="MFS general substrate transporter"/>
    <property type="match status" value="1"/>
</dbReference>
<dbReference type="InterPro" id="IPR003663">
    <property type="entry name" value="Sugar/inositol_transpt"/>
</dbReference>
<accession>A0AAD6DVM3</accession>
<dbReference type="FunFam" id="1.20.1250.20:FF:000100">
    <property type="entry name" value="MFS sugar transporter, putative"/>
    <property type="match status" value="1"/>
</dbReference>
<dbReference type="PRINTS" id="PR00171">
    <property type="entry name" value="SUGRTRNSPORT"/>
</dbReference>
<evidence type="ECO:0000256" key="2">
    <source>
        <dbReference type="ARBA" id="ARBA00010992"/>
    </source>
</evidence>
<evidence type="ECO:0000256" key="1">
    <source>
        <dbReference type="ARBA" id="ARBA00004141"/>
    </source>
</evidence>
<evidence type="ECO:0000256" key="5">
    <source>
        <dbReference type="ARBA" id="ARBA00022989"/>
    </source>
</evidence>
<dbReference type="Proteomes" id="UP001216150">
    <property type="component" value="Unassembled WGS sequence"/>
</dbReference>
<dbReference type="PANTHER" id="PTHR48020">
    <property type="entry name" value="PROTON MYO-INOSITOL COTRANSPORTER"/>
    <property type="match status" value="1"/>
</dbReference>
<feature type="transmembrane region" description="Helical" evidence="7">
    <location>
        <begin position="215"/>
        <end position="236"/>
    </location>
</feature>
<evidence type="ECO:0000256" key="7">
    <source>
        <dbReference type="SAM" id="Phobius"/>
    </source>
</evidence>
<feature type="transmembrane region" description="Helical" evidence="7">
    <location>
        <begin position="580"/>
        <end position="598"/>
    </location>
</feature>
<keyword evidence="10" id="KW-1185">Reference proteome</keyword>
<name>A0AAD6DVM3_9EURO</name>
<dbReference type="GO" id="GO:0022857">
    <property type="term" value="F:transmembrane transporter activity"/>
    <property type="evidence" value="ECO:0007669"/>
    <property type="project" value="InterPro"/>
</dbReference>
<evidence type="ECO:0000313" key="9">
    <source>
        <dbReference type="EMBL" id="KAJ5595696.1"/>
    </source>
</evidence>
<dbReference type="Pfam" id="PF00083">
    <property type="entry name" value="Sugar_tr"/>
    <property type="match status" value="1"/>
</dbReference>
<evidence type="ECO:0000256" key="3">
    <source>
        <dbReference type="ARBA" id="ARBA00022448"/>
    </source>
</evidence>
<dbReference type="GO" id="GO:0016020">
    <property type="term" value="C:membrane"/>
    <property type="evidence" value="ECO:0007669"/>
    <property type="project" value="UniProtKB-SubCell"/>
</dbReference>
<keyword evidence="3" id="KW-0813">Transport</keyword>
<reference evidence="9 10" key="1">
    <citation type="journal article" date="2023" name="IMA Fungus">
        <title>Comparative genomic study of the Penicillium genus elucidates a diverse pangenome and 15 lateral gene transfer events.</title>
        <authorList>
            <person name="Petersen C."/>
            <person name="Sorensen T."/>
            <person name="Nielsen M.R."/>
            <person name="Sondergaard T.E."/>
            <person name="Sorensen J.L."/>
            <person name="Fitzpatrick D.A."/>
            <person name="Frisvad J.C."/>
            <person name="Nielsen K.L."/>
        </authorList>
    </citation>
    <scope>NUCLEOTIDE SEQUENCE [LARGE SCALE GENOMIC DNA]</scope>
    <source>
        <strain evidence="9 10">IBT 29057</strain>
    </source>
</reference>
<feature type="transmembrane region" description="Helical" evidence="7">
    <location>
        <begin position="445"/>
        <end position="470"/>
    </location>
</feature>
<feature type="domain" description="Major facilitator superfamily (MFS) profile" evidence="8">
    <location>
        <begin position="141"/>
        <end position="602"/>
    </location>
</feature>
<keyword evidence="4 7" id="KW-0812">Transmembrane</keyword>
<comment type="subcellular location">
    <subcellularLocation>
        <location evidence="1">Membrane</location>
        <topology evidence="1">Multi-pass membrane protein</topology>
    </subcellularLocation>
</comment>
<dbReference type="GO" id="GO:0015791">
    <property type="term" value="P:polyol transmembrane transport"/>
    <property type="evidence" value="ECO:0007669"/>
    <property type="project" value="UniProtKB-ARBA"/>
</dbReference>
<feature type="transmembrane region" description="Helical" evidence="7">
    <location>
        <begin position="547"/>
        <end position="568"/>
    </location>
</feature>
<feature type="transmembrane region" description="Helical" evidence="7">
    <location>
        <begin position="306"/>
        <end position="328"/>
    </location>
</feature>
<dbReference type="GO" id="GO:0015798">
    <property type="term" value="P:myo-inositol transport"/>
    <property type="evidence" value="ECO:0007669"/>
    <property type="project" value="UniProtKB-ARBA"/>
</dbReference>
<comment type="similarity">
    <text evidence="2">Belongs to the major facilitator superfamily. Sugar transporter (TC 2.A.1.1) family.</text>
</comment>
<dbReference type="AlphaFoldDB" id="A0AAD6DVM3"/>
<dbReference type="Gene3D" id="1.20.1250.20">
    <property type="entry name" value="MFS general substrate transporter like domains"/>
    <property type="match status" value="1"/>
</dbReference>
<protein>
    <submittedName>
        <fullName evidence="9">Major facilitator superfamily domain general substrate transporter</fullName>
    </submittedName>
</protein>
<feature type="transmembrane region" description="Helical" evidence="7">
    <location>
        <begin position="401"/>
        <end position="424"/>
    </location>
</feature>
<dbReference type="EMBL" id="JAQJAC010000002">
    <property type="protein sequence ID" value="KAJ5595696.1"/>
    <property type="molecule type" value="Genomic_DNA"/>
</dbReference>